<protein>
    <submittedName>
        <fullName evidence="2">Pr6Pr family membrane protein</fullName>
    </submittedName>
</protein>
<feature type="transmembrane region" description="Helical" evidence="1">
    <location>
        <begin position="28"/>
        <end position="51"/>
    </location>
</feature>
<proteinExistence type="predicted"/>
<organism evidence="2 3">
    <name type="scientific">Cellulomonas dongxiuzhuiae</name>
    <dbReference type="NCBI Taxonomy" id="2819979"/>
    <lineage>
        <taxon>Bacteria</taxon>
        <taxon>Bacillati</taxon>
        <taxon>Actinomycetota</taxon>
        <taxon>Actinomycetes</taxon>
        <taxon>Micrococcales</taxon>
        <taxon>Cellulomonadaceae</taxon>
        <taxon>Cellulomonas</taxon>
    </lineage>
</organism>
<evidence type="ECO:0000313" key="3">
    <source>
        <dbReference type="Proteomes" id="UP000679335"/>
    </source>
</evidence>
<keyword evidence="3" id="KW-1185">Reference proteome</keyword>
<accession>A0ABX8GNS3</accession>
<gene>
    <name evidence="2" type="ORF">KKR89_06480</name>
</gene>
<dbReference type="Proteomes" id="UP000679335">
    <property type="component" value="Chromosome"/>
</dbReference>
<evidence type="ECO:0000313" key="2">
    <source>
        <dbReference type="EMBL" id="QWC17231.1"/>
    </source>
</evidence>
<dbReference type="EMBL" id="CP076023">
    <property type="protein sequence ID" value="QWC17231.1"/>
    <property type="molecule type" value="Genomic_DNA"/>
</dbReference>
<feature type="transmembrane region" description="Helical" evidence="1">
    <location>
        <begin position="154"/>
        <end position="174"/>
    </location>
</feature>
<reference evidence="2 3" key="1">
    <citation type="submission" date="2021-05" db="EMBL/GenBank/DDBJ databases">
        <title>Novel species in genus Cellulomonas.</title>
        <authorList>
            <person name="Zhang G."/>
        </authorList>
    </citation>
    <scope>NUCLEOTIDE SEQUENCE [LARGE SCALE GENOMIC DNA]</scope>
    <source>
        <strain evidence="3">zg-ZUI157</strain>
    </source>
</reference>
<feature type="transmembrane region" description="Helical" evidence="1">
    <location>
        <begin position="96"/>
        <end position="118"/>
    </location>
</feature>
<sequence>MGRPPAVTGAPGAVGDTATTRRDTTARVLHGVVAACAVAGVGIEVARALAAGDAASAQRLVRLVGYFTIWTNVLVAGVSTLLVIRPRHDGPVFRALRLDTLLFVVVTAVTAHLVLAPYTAQDLAGRLADVLTHTVVPLATVVVWAAVGPRPRIAWRTCADALLLPAVWLVWTFVRGPALGWYPYPFLDAERLGTARALAGAGVVVALGTLLGAVLRGVDRTLPNAPR</sequence>
<dbReference type="InterPro" id="IPR049713">
    <property type="entry name" value="Pr6Pr-like"/>
</dbReference>
<dbReference type="RefSeq" id="WP_208197505.1">
    <property type="nucleotide sequence ID" value="NZ_CP076023.1"/>
</dbReference>
<feature type="transmembrane region" description="Helical" evidence="1">
    <location>
        <begin position="63"/>
        <end position="84"/>
    </location>
</feature>
<evidence type="ECO:0000256" key="1">
    <source>
        <dbReference type="SAM" id="Phobius"/>
    </source>
</evidence>
<name>A0ABX8GNS3_9CELL</name>
<dbReference type="NCBIfam" id="NF038065">
    <property type="entry name" value="Pr6Pr"/>
    <property type="match status" value="1"/>
</dbReference>
<keyword evidence="1" id="KW-1133">Transmembrane helix</keyword>
<keyword evidence="1" id="KW-0812">Transmembrane</keyword>
<keyword evidence="1" id="KW-0472">Membrane</keyword>
<feature type="transmembrane region" description="Helical" evidence="1">
    <location>
        <begin position="130"/>
        <end position="147"/>
    </location>
</feature>
<feature type="transmembrane region" description="Helical" evidence="1">
    <location>
        <begin position="194"/>
        <end position="218"/>
    </location>
</feature>